<gene>
    <name evidence="1" type="ORF">SDC9_165305</name>
</gene>
<protein>
    <submittedName>
        <fullName evidence="1">Uncharacterized protein</fullName>
    </submittedName>
</protein>
<sequence>MFLVHATGAQTGCELFRGFRAPGLAVDPLHQSFRHRPAQRNGMDAPAHRIVLFPRFPQQLVEYGCGTTLGGDQTELSAPGSHRLGYAVEQPLILMQGELVQLHVTPFPRQCIWIR</sequence>
<organism evidence="1">
    <name type="scientific">bioreactor metagenome</name>
    <dbReference type="NCBI Taxonomy" id="1076179"/>
    <lineage>
        <taxon>unclassified sequences</taxon>
        <taxon>metagenomes</taxon>
        <taxon>ecological metagenomes</taxon>
    </lineage>
</organism>
<evidence type="ECO:0000313" key="1">
    <source>
        <dbReference type="EMBL" id="MPN17947.1"/>
    </source>
</evidence>
<proteinExistence type="predicted"/>
<accession>A0A645FTY8</accession>
<name>A0A645FTY8_9ZZZZ</name>
<dbReference type="EMBL" id="VSSQ01065202">
    <property type="protein sequence ID" value="MPN17947.1"/>
    <property type="molecule type" value="Genomic_DNA"/>
</dbReference>
<reference evidence="1" key="1">
    <citation type="submission" date="2019-08" db="EMBL/GenBank/DDBJ databases">
        <authorList>
            <person name="Kucharzyk K."/>
            <person name="Murdoch R.W."/>
            <person name="Higgins S."/>
            <person name="Loffler F."/>
        </authorList>
    </citation>
    <scope>NUCLEOTIDE SEQUENCE</scope>
</reference>
<dbReference type="AlphaFoldDB" id="A0A645FTY8"/>
<comment type="caution">
    <text evidence="1">The sequence shown here is derived from an EMBL/GenBank/DDBJ whole genome shotgun (WGS) entry which is preliminary data.</text>
</comment>